<sequence length="624" mass="64626">MNVSRRAVLRATAVTSAGLVAGPTAASLLTGSPASAAATLPGVEPFIATYRTNVAADLTVTGNAAVRILSGMQRVWRTGTAWNTGTVLDHAVQRANMRHVVKITRARTPEQAARAFIQDRQHQSYAATAGLGPLAPIYREGALAVTGITSAPDGTPPTKIDDAVPAGAPAGAALGAGSPSSALGQVVTLVNTLRGPFSSGNPSKTAYQYPRPWRMTESGQVVDTGKVDELGYPVYDSPVTVAAQLLRQRSTTPADDGGMPSGHANAFHLAALAYAYAIPERFQELVTAALDLADTRIVSGMHSPLDVIGGRVLATALAAAILGDPANAALKAQAREQARAYLTARVGADLHGYAHGGTTATDPYADRAANARIALPKLTYDLPRTGVRGVPMVVPAGAEVLLETRLPYLTAEQRREVLRTTAIESGHPLLDGPELWGRLNLFAAADGYGAFDRTVEVVMDAAAGGFAAADAWRNDIGGRGGLVKSGTGALTLTGDNDYRGGTHLRAGALIAAAASALGRGDVTVTGGELRVAGALRVRGEFVQRGGTLTVPARAGRGAIVTVDDEADLGGVLTVDDRSAAGRRPIELTVLRARHVRGRFARVVSAAGRRVTVDHGRTAVTVRLH</sequence>
<dbReference type="SUPFAM" id="SSF51126">
    <property type="entry name" value="Pectin lyase-like"/>
    <property type="match status" value="1"/>
</dbReference>
<dbReference type="InterPro" id="IPR013425">
    <property type="entry name" value="Autotrns_rpt"/>
</dbReference>
<keyword evidence="1 2" id="KW-0732">Signal</keyword>
<dbReference type="NCBIfam" id="TIGR02601">
    <property type="entry name" value="autotrns_rpt"/>
    <property type="match status" value="1"/>
</dbReference>
<accession>A0AAE4CCV8</accession>
<dbReference type="Pfam" id="PF01569">
    <property type="entry name" value="PAP2"/>
    <property type="match status" value="1"/>
</dbReference>
<dbReference type="SUPFAM" id="SSF48317">
    <property type="entry name" value="Acid phosphatase/Vanadium-dependent haloperoxidase"/>
    <property type="match status" value="1"/>
</dbReference>
<comment type="caution">
    <text evidence="4">The sequence shown here is derived from an EMBL/GenBank/DDBJ whole genome shotgun (WGS) entry which is preliminary data.</text>
</comment>
<feature type="domain" description="Phosphatidic acid phosphatase type 2/haloperoxidase" evidence="3">
    <location>
        <begin position="185"/>
        <end position="322"/>
    </location>
</feature>
<dbReference type="InterPro" id="IPR036938">
    <property type="entry name" value="PAP2/HPO_sf"/>
</dbReference>
<evidence type="ECO:0000259" key="3">
    <source>
        <dbReference type="SMART" id="SM00014"/>
    </source>
</evidence>
<feature type="signal peptide" evidence="2">
    <location>
        <begin position="1"/>
        <end position="36"/>
    </location>
</feature>
<evidence type="ECO:0000313" key="5">
    <source>
        <dbReference type="Proteomes" id="UP001183643"/>
    </source>
</evidence>
<dbReference type="InterPro" id="IPR011050">
    <property type="entry name" value="Pectin_lyase_fold/virulence"/>
</dbReference>
<gene>
    <name evidence="4" type="ORF">J2S41_003693</name>
</gene>
<dbReference type="InterPro" id="IPR006311">
    <property type="entry name" value="TAT_signal"/>
</dbReference>
<evidence type="ECO:0000313" key="4">
    <source>
        <dbReference type="EMBL" id="MDR7276915.1"/>
    </source>
</evidence>
<dbReference type="Pfam" id="PF12951">
    <property type="entry name" value="PATR"/>
    <property type="match status" value="1"/>
</dbReference>
<protein>
    <submittedName>
        <fullName evidence="4">Autotransporter-associated beta strand protein</fullName>
    </submittedName>
</protein>
<dbReference type="AlphaFoldDB" id="A0AAE4CCV8"/>
<feature type="chain" id="PRO_5042266404" evidence="2">
    <location>
        <begin position="37"/>
        <end position="624"/>
    </location>
</feature>
<name>A0AAE4CCV8_9ACTN</name>
<dbReference type="EMBL" id="JAVDYB010000001">
    <property type="protein sequence ID" value="MDR7276915.1"/>
    <property type="molecule type" value="Genomic_DNA"/>
</dbReference>
<evidence type="ECO:0000256" key="1">
    <source>
        <dbReference type="ARBA" id="ARBA00022729"/>
    </source>
</evidence>
<organism evidence="4 5">
    <name type="scientific">Catenuloplanes atrovinosus</name>
    <dbReference type="NCBI Taxonomy" id="137266"/>
    <lineage>
        <taxon>Bacteria</taxon>
        <taxon>Bacillati</taxon>
        <taxon>Actinomycetota</taxon>
        <taxon>Actinomycetes</taxon>
        <taxon>Micromonosporales</taxon>
        <taxon>Micromonosporaceae</taxon>
        <taxon>Catenuloplanes</taxon>
    </lineage>
</organism>
<dbReference type="RefSeq" id="WP_310369122.1">
    <property type="nucleotide sequence ID" value="NZ_JAVDYB010000001.1"/>
</dbReference>
<dbReference type="InterPro" id="IPR000326">
    <property type="entry name" value="PAP2/HPO"/>
</dbReference>
<dbReference type="Gene3D" id="1.20.144.10">
    <property type="entry name" value="Phosphatidic acid phosphatase type 2/haloperoxidase"/>
    <property type="match status" value="1"/>
</dbReference>
<keyword evidence="5" id="KW-1185">Reference proteome</keyword>
<dbReference type="Proteomes" id="UP001183643">
    <property type="component" value="Unassembled WGS sequence"/>
</dbReference>
<proteinExistence type="predicted"/>
<reference evidence="4" key="1">
    <citation type="submission" date="2023-07" db="EMBL/GenBank/DDBJ databases">
        <title>Sequencing the genomes of 1000 actinobacteria strains.</title>
        <authorList>
            <person name="Klenk H.-P."/>
        </authorList>
    </citation>
    <scope>NUCLEOTIDE SEQUENCE</scope>
    <source>
        <strain evidence="4">DSM 44707</strain>
    </source>
</reference>
<evidence type="ECO:0000256" key="2">
    <source>
        <dbReference type="SAM" id="SignalP"/>
    </source>
</evidence>
<dbReference type="SMART" id="SM00014">
    <property type="entry name" value="acidPPc"/>
    <property type="match status" value="1"/>
</dbReference>
<dbReference type="PROSITE" id="PS51318">
    <property type="entry name" value="TAT"/>
    <property type="match status" value="1"/>
</dbReference>